<gene>
    <name evidence="1" type="ORF">GCM10007854_28890</name>
</gene>
<sequence>MDECLEQIQWMMTAEALWDFVTGDAVSPTAAADIGYDSSKDEQTPLFI</sequence>
<organism evidence="1 2">
    <name type="scientific">Algimonas porphyrae</name>
    <dbReference type="NCBI Taxonomy" id="1128113"/>
    <lineage>
        <taxon>Bacteria</taxon>
        <taxon>Pseudomonadati</taxon>
        <taxon>Pseudomonadota</taxon>
        <taxon>Alphaproteobacteria</taxon>
        <taxon>Maricaulales</taxon>
        <taxon>Robiginitomaculaceae</taxon>
        <taxon>Algimonas</taxon>
    </lineage>
</organism>
<reference evidence="1" key="1">
    <citation type="journal article" date="2014" name="Int. J. Syst. Evol. Microbiol.">
        <title>Complete genome of a new Firmicutes species belonging to the dominant human colonic microbiota ('Ruminococcus bicirculans') reveals two chromosomes and a selective capacity to utilize plant glucans.</title>
        <authorList>
            <consortium name="NISC Comparative Sequencing Program"/>
            <person name="Wegmann U."/>
            <person name="Louis P."/>
            <person name="Goesmann A."/>
            <person name="Henrissat B."/>
            <person name="Duncan S.H."/>
            <person name="Flint H.J."/>
        </authorList>
    </citation>
    <scope>NUCLEOTIDE SEQUENCE</scope>
    <source>
        <strain evidence="1">NBRC 108216</strain>
    </source>
</reference>
<evidence type="ECO:0000313" key="1">
    <source>
        <dbReference type="EMBL" id="GLQ21934.1"/>
    </source>
</evidence>
<proteinExistence type="predicted"/>
<dbReference type="RefSeq" id="WP_284374015.1">
    <property type="nucleotide sequence ID" value="NZ_BSNJ01000007.1"/>
</dbReference>
<dbReference type="EMBL" id="BSNJ01000007">
    <property type="protein sequence ID" value="GLQ21934.1"/>
    <property type="molecule type" value="Genomic_DNA"/>
</dbReference>
<dbReference type="Proteomes" id="UP001161390">
    <property type="component" value="Unassembled WGS sequence"/>
</dbReference>
<protein>
    <submittedName>
        <fullName evidence="1">Uncharacterized protein</fullName>
    </submittedName>
</protein>
<keyword evidence="2" id="KW-1185">Reference proteome</keyword>
<accession>A0ABQ5V324</accession>
<reference evidence="1" key="2">
    <citation type="submission" date="2023-01" db="EMBL/GenBank/DDBJ databases">
        <title>Draft genome sequence of Algimonas porphyrae strain NBRC 108216.</title>
        <authorList>
            <person name="Sun Q."/>
            <person name="Mori K."/>
        </authorList>
    </citation>
    <scope>NUCLEOTIDE SEQUENCE</scope>
    <source>
        <strain evidence="1">NBRC 108216</strain>
    </source>
</reference>
<name>A0ABQ5V324_9PROT</name>
<evidence type="ECO:0000313" key="2">
    <source>
        <dbReference type="Proteomes" id="UP001161390"/>
    </source>
</evidence>
<comment type="caution">
    <text evidence="1">The sequence shown here is derived from an EMBL/GenBank/DDBJ whole genome shotgun (WGS) entry which is preliminary data.</text>
</comment>